<evidence type="ECO:0000256" key="1">
    <source>
        <dbReference type="SAM" id="SignalP"/>
    </source>
</evidence>
<keyword evidence="3" id="KW-1185">Reference proteome</keyword>
<feature type="signal peptide" evidence="1">
    <location>
        <begin position="1"/>
        <end position="23"/>
    </location>
</feature>
<feature type="chain" id="PRO_5034934273" evidence="1">
    <location>
        <begin position="24"/>
        <end position="122"/>
    </location>
</feature>
<protein>
    <submittedName>
        <fullName evidence="2">Uncharacterized protein</fullName>
    </submittedName>
</protein>
<organism evidence="2 3">
    <name type="scientific">Mortierella isabellina</name>
    <name type="common">Filamentous fungus</name>
    <name type="synonym">Umbelopsis isabellina</name>
    <dbReference type="NCBI Taxonomy" id="91625"/>
    <lineage>
        <taxon>Eukaryota</taxon>
        <taxon>Fungi</taxon>
        <taxon>Fungi incertae sedis</taxon>
        <taxon>Mucoromycota</taxon>
        <taxon>Mucoromycotina</taxon>
        <taxon>Umbelopsidomycetes</taxon>
        <taxon>Umbelopsidales</taxon>
        <taxon>Umbelopsidaceae</taxon>
        <taxon>Umbelopsis</taxon>
    </lineage>
</organism>
<reference evidence="2" key="1">
    <citation type="submission" date="2020-12" db="EMBL/GenBank/DDBJ databases">
        <title>Metabolic potential, ecology and presence of endohyphal bacteria is reflected in genomic diversity of Mucoromycotina.</title>
        <authorList>
            <person name="Muszewska A."/>
            <person name="Okrasinska A."/>
            <person name="Steczkiewicz K."/>
            <person name="Drgas O."/>
            <person name="Orlowska M."/>
            <person name="Perlinska-Lenart U."/>
            <person name="Aleksandrzak-Piekarczyk T."/>
            <person name="Szatraj K."/>
            <person name="Zielenkiewicz U."/>
            <person name="Pilsyk S."/>
            <person name="Malc E."/>
            <person name="Mieczkowski P."/>
            <person name="Kruszewska J.S."/>
            <person name="Biernat P."/>
            <person name="Pawlowska J."/>
        </authorList>
    </citation>
    <scope>NUCLEOTIDE SEQUENCE</scope>
    <source>
        <strain evidence="2">WA0000067209</strain>
    </source>
</reference>
<name>A0A8H7PZE7_MORIS</name>
<evidence type="ECO:0000313" key="3">
    <source>
        <dbReference type="Proteomes" id="UP000654370"/>
    </source>
</evidence>
<dbReference type="EMBL" id="JAEPQZ010000004">
    <property type="protein sequence ID" value="KAG2182490.1"/>
    <property type="molecule type" value="Genomic_DNA"/>
</dbReference>
<comment type="caution">
    <text evidence="2">The sequence shown here is derived from an EMBL/GenBank/DDBJ whole genome shotgun (WGS) entry which is preliminary data.</text>
</comment>
<dbReference type="Proteomes" id="UP000654370">
    <property type="component" value="Unassembled WGS sequence"/>
</dbReference>
<dbReference type="AlphaFoldDB" id="A0A8H7PZE7"/>
<gene>
    <name evidence="2" type="ORF">INT43_007420</name>
</gene>
<proteinExistence type="predicted"/>
<keyword evidence="1" id="KW-0732">Signal</keyword>
<evidence type="ECO:0000313" key="2">
    <source>
        <dbReference type="EMBL" id="KAG2182490.1"/>
    </source>
</evidence>
<dbReference type="OrthoDB" id="10336716at2759"/>
<accession>A0A8H7PZE7</accession>
<sequence>MAIRTLILAVFAIAFNLFAGVTAQCYYGLSTTTAITFCEKQTTTGCANGVTKPVLNYVAVSGGGNADVSRLNFAFADVTALNLAKVKLTALGYTCRANSAFANPAACASVTVCGQVIPGVTA</sequence>